<dbReference type="Proteomes" id="UP001251948">
    <property type="component" value="Unassembled WGS sequence"/>
</dbReference>
<dbReference type="Pfam" id="PF13649">
    <property type="entry name" value="Methyltransf_25"/>
    <property type="match status" value="1"/>
</dbReference>
<reference evidence="2" key="1">
    <citation type="submission" date="2023-07" db="EMBL/GenBank/DDBJ databases">
        <title>Comparative genomics of clinical Stenotrophomonas maltophilia isolates reveals regions of diversity which correlate with colonization and persistence in vivo.</title>
        <authorList>
            <person name="Mcdaniel M.S."/>
            <person name="Swords W.E."/>
            <person name="Sumpter N.A."/>
            <person name="Lindgren N.R."/>
            <person name="Billiot C.E."/>
        </authorList>
    </citation>
    <scope>NUCLEOTIDE SEQUENCE</scope>
    <source>
        <strain evidence="2">Ism4</strain>
    </source>
</reference>
<dbReference type="PANTHER" id="PTHR43591:SF24">
    <property type="entry name" value="2-METHOXY-6-POLYPRENYL-1,4-BENZOQUINOL METHYLASE, MITOCHONDRIAL"/>
    <property type="match status" value="1"/>
</dbReference>
<comment type="caution">
    <text evidence="2">The sequence shown here is derived from an EMBL/GenBank/DDBJ whole genome shotgun (WGS) entry which is preliminary data.</text>
</comment>
<name>A0AAJ2MTL0_STEMA</name>
<dbReference type="GO" id="GO:0008168">
    <property type="term" value="F:methyltransferase activity"/>
    <property type="evidence" value="ECO:0007669"/>
    <property type="project" value="UniProtKB-KW"/>
</dbReference>
<dbReference type="InterPro" id="IPR041698">
    <property type="entry name" value="Methyltransf_25"/>
</dbReference>
<dbReference type="AlphaFoldDB" id="A0AAJ2MTL0"/>
<dbReference type="PANTHER" id="PTHR43591">
    <property type="entry name" value="METHYLTRANSFERASE"/>
    <property type="match status" value="1"/>
</dbReference>
<feature type="domain" description="Methyltransferase" evidence="1">
    <location>
        <begin position="51"/>
        <end position="143"/>
    </location>
</feature>
<dbReference type="SUPFAM" id="SSF53335">
    <property type="entry name" value="S-adenosyl-L-methionine-dependent methyltransferases"/>
    <property type="match status" value="1"/>
</dbReference>
<dbReference type="EC" id="2.1.-.-" evidence="2"/>
<protein>
    <submittedName>
        <fullName evidence="2">Class I SAM-dependent methyltransferase</fullName>
        <ecNumber evidence="2">2.1.-.-</ecNumber>
    </submittedName>
</protein>
<dbReference type="CDD" id="cd02440">
    <property type="entry name" value="AdoMet_MTases"/>
    <property type="match status" value="1"/>
</dbReference>
<sequence>MASTSPVDQNTLWNGPGGQVWVAQQAILDGLFQPMADLLVSELPDTVTQLLDIGCGTGASLLASAAARPEAHCTGLDISAPMLALARQRAADAGLEADFIVADAQQHPLPPAHYDWIQSRLGVMFFEDSGAAFANLHRAALPGAGLRFIAWRGADENPFMTTAERAIGDALELPPRLPGAPGQFAFADGGRVRQVLLAAGWKDVEVVAVDLPCSIARADLPTYVGQLGPLGLALRSMPEARAAALRDKALAAFTPFIEGDRVRVDAACWHVSARA</sequence>
<evidence type="ECO:0000259" key="1">
    <source>
        <dbReference type="Pfam" id="PF13649"/>
    </source>
</evidence>
<gene>
    <name evidence="2" type="ORF">ROV92_14310</name>
</gene>
<proteinExistence type="predicted"/>
<dbReference type="Gene3D" id="3.40.50.150">
    <property type="entry name" value="Vaccinia Virus protein VP39"/>
    <property type="match status" value="1"/>
</dbReference>
<accession>A0AAJ2MTL0</accession>
<dbReference type="RefSeq" id="WP_197564226.1">
    <property type="nucleotide sequence ID" value="NZ_JAVSKO010000005.1"/>
</dbReference>
<dbReference type="EMBL" id="JAVSKO010000005">
    <property type="protein sequence ID" value="MDT3469153.1"/>
    <property type="molecule type" value="Genomic_DNA"/>
</dbReference>
<organism evidence="2 3">
    <name type="scientific">Stenotrophomonas maltophilia</name>
    <name type="common">Pseudomonas maltophilia</name>
    <name type="synonym">Xanthomonas maltophilia</name>
    <dbReference type="NCBI Taxonomy" id="40324"/>
    <lineage>
        <taxon>Bacteria</taxon>
        <taxon>Pseudomonadati</taxon>
        <taxon>Pseudomonadota</taxon>
        <taxon>Gammaproteobacteria</taxon>
        <taxon>Lysobacterales</taxon>
        <taxon>Lysobacteraceae</taxon>
        <taxon>Stenotrophomonas</taxon>
        <taxon>Stenotrophomonas maltophilia group</taxon>
    </lineage>
</organism>
<evidence type="ECO:0000313" key="2">
    <source>
        <dbReference type="EMBL" id="MDT3469153.1"/>
    </source>
</evidence>
<dbReference type="InterPro" id="IPR029063">
    <property type="entry name" value="SAM-dependent_MTases_sf"/>
</dbReference>
<evidence type="ECO:0000313" key="3">
    <source>
        <dbReference type="Proteomes" id="UP001251948"/>
    </source>
</evidence>
<dbReference type="GO" id="GO:0032259">
    <property type="term" value="P:methylation"/>
    <property type="evidence" value="ECO:0007669"/>
    <property type="project" value="UniProtKB-KW"/>
</dbReference>
<keyword evidence="2" id="KW-0808">Transferase</keyword>
<keyword evidence="2" id="KW-0489">Methyltransferase</keyword>